<keyword evidence="9" id="KW-0963">Cytoplasm</keyword>
<dbReference type="NCBIfam" id="NF003592">
    <property type="entry name" value="PRK05254.1-5"/>
    <property type="match status" value="1"/>
</dbReference>
<evidence type="ECO:0000259" key="12">
    <source>
        <dbReference type="SMART" id="SM00986"/>
    </source>
</evidence>
<comment type="subcellular location">
    <subcellularLocation>
        <location evidence="9">Cytoplasm</location>
    </subcellularLocation>
</comment>
<dbReference type="SMART" id="SM00987">
    <property type="entry name" value="UreE_C"/>
    <property type="match status" value="1"/>
</dbReference>
<name>C7HU03_9FIRM</name>
<dbReference type="NCBIfam" id="TIGR00628">
    <property type="entry name" value="ung"/>
    <property type="match status" value="1"/>
</dbReference>
<dbReference type="CDD" id="cd10027">
    <property type="entry name" value="UDG-F1-like"/>
    <property type="match status" value="1"/>
</dbReference>
<accession>C7HU03</accession>
<sequence length="231" mass="26782">MEKKMSVQIGNDWDEILKDEWKKDYYIRLRKNLINEYKNYTIYPNMYDIFNALKKVSYEDTKVVILGQDPYHGVGQAHGFSFSVQKGIKTPPSLLNIYKELQDDLGLYIPDNGNLIKWANQGVLLLNSTLTVRAHQANSHKDIGWTILTDNIIKLLNERETPLVFILWGKFAQSKEELITNNRHLILKSAHPSPFAAHRGFFGSKPFSKTNKFLIKNNMSPIDWQIENLDL</sequence>
<dbReference type="EMBL" id="ACXU01000011">
    <property type="protein sequence ID" value="EEU12783.1"/>
    <property type="molecule type" value="Genomic_DNA"/>
</dbReference>
<dbReference type="SUPFAM" id="SSF52141">
    <property type="entry name" value="Uracil-DNA glycosylase-like"/>
    <property type="match status" value="1"/>
</dbReference>
<evidence type="ECO:0000256" key="2">
    <source>
        <dbReference type="ARBA" id="ARBA00002631"/>
    </source>
</evidence>
<dbReference type="PANTHER" id="PTHR11264:SF0">
    <property type="entry name" value="URACIL-DNA GLYCOSYLASE"/>
    <property type="match status" value="1"/>
</dbReference>
<dbReference type="GO" id="GO:0097510">
    <property type="term" value="P:base-excision repair, AP site formation via deaminated base removal"/>
    <property type="evidence" value="ECO:0007669"/>
    <property type="project" value="TreeGrafter"/>
</dbReference>
<keyword evidence="14" id="KW-1185">Reference proteome</keyword>
<evidence type="ECO:0000256" key="1">
    <source>
        <dbReference type="ARBA" id="ARBA00001400"/>
    </source>
</evidence>
<keyword evidence="8 9" id="KW-0234">DNA repair</keyword>
<dbReference type="NCBIfam" id="NF003589">
    <property type="entry name" value="PRK05254.1-2"/>
    <property type="match status" value="1"/>
</dbReference>
<dbReference type="PANTHER" id="PTHR11264">
    <property type="entry name" value="URACIL-DNA GLYCOSYLASE"/>
    <property type="match status" value="1"/>
</dbReference>
<feature type="active site" description="Proton acceptor" evidence="9 10">
    <location>
        <position position="69"/>
    </location>
</feature>
<evidence type="ECO:0000313" key="13">
    <source>
        <dbReference type="EMBL" id="EEU12783.1"/>
    </source>
</evidence>
<evidence type="ECO:0000256" key="6">
    <source>
        <dbReference type="ARBA" id="ARBA00022763"/>
    </source>
</evidence>
<comment type="similarity">
    <text evidence="3 9 11">Belongs to the uracil-DNA glycosylase (UDG) superfamily. UNG family.</text>
</comment>
<dbReference type="FunFam" id="3.40.470.10:FF:000001">
    <property type="entry name" value="Uracil-DNA glycosylase"/>
    <property type="match status" value="1"/>
</dbReference>
<comment type="catalytic activity">
    <reaction evidence="1 9 11">
        <text>Hydrolyzes single-stranded DNA or mismatched double-stranded DNA and polynucleotides, releasing free uracil.</text>
        <dbReference type="EC" id="3.2.2.27"/>
    </reaction>
</comment>
<dbReference type="SMART" id="SM00986">
    <property type="entry name" value="UDG"/>
    <property type="match status" value="1"/>
</dbReference>
<keyword evidence="6 9" id="KW-0227">DNA damage</keyword>
<dbReference type="EC" id="3.2.2.27" evidence="4 9"/>
<dbReference type="Pfam" id="PF03167">
    <property type="entry name" value="UDG"/>
    <property type="match status" value="1"/>
</dbReference>
<dbReference type="Gene3D" id="3.40.470.10">
    <property type="entry name" value="Uracil-DNA glycosylase-like domain"/>
    <property type="match status" value="1"/>
</dbReference>
<evidence type="ECO:0000313" key="14">
    <source>
        <dbReference type="Proteomes" id="UP000003821"/>
    </source>
</evidence>
<comment type="caution">
    <text evidence="13">The sequence shown here is derived from an EMBL/GenBank/DDBJ whole genome shotgun (WGS) entry which is preliminary data.</text>
</comment>
<dbReference type="InterPro" id="IPR036895">
    <property type="entry name" value="Uracil-DNA_glycosylase-like_sf"/>
</dbReference>
<feature type="domain" description="Uracil-DNA glycosylase-like" evidence="12">
    <location>
        <begin position="54"/>
        <end position="214"/>
    </location>
</feature>
<keyword evidence="13" id="KW-0326">Glycosidase</keyword>
<dbReference type="InterPro" id="IPR002043">
    <property type="entry name" value="UDG_fam1"/>
</dbReference>
<evidence type="ECO:0000256" key="3">
    <source>
        <dbReference type="ARBA" id="ARBA00008184"/>
    </source>
</evidence>
<evidence type="ECO:0000256" key="8">
    <source>
        <dbReference type="ARBA" id="ARBA00023204"/>
    </source>
</evidence>
<evidence type="ECO:0000256" key="4">
    <source>
        <dbReference type="ARBA" id="ARBA00012030"/>
    </source>
</evidence>
<organism evidence="13 14">
    <name type="scientific">Anaerococcus vaginalis ATCC 51170</name>
    <dbReference type="NCBI Taxonomy" id="655811"/>
    <lineage>
        <taxon>Bacteria</taxon>
        <taxon>Bacillati</taxon>
        <taxon>Bacillota</taxon>
        <taxon>Tissierellia</taxon>
        <taxon>Tissierellales</taxon>
        <taxon>Peptoniphilaceae</taxon>
        <taxon>Anaerococcus</taxon>
    </lineage>
</organism>
<dbReference type="Proteomes" id="UP000003821">
    <property type="component" value="Unassembled WGS sequence"/>
</dbReference>
<protein>
    <recommendedName>
        <fullName evidence="5 9">Uracil-DNA glycosylase</fullName>
        <shortName evidence="9">UDG</shortName>
        <ecNumber evidence="4 9">3.2.2.27</ecNumber>
    </recommendedName>
</protein>
<evidence type="ECO:0000256" key="7">
    <source>
        <dbReference type="ARBA" id="ARBA00022801"/>
    </source>
</evidence>
<evidence type="ECO:0000256" key="11">
    <source>
        <dbReference type="RuleBase" id="RU003780"/>
    </source>
</evidence>
<gene>
    <name evidence="9 13" type="primary">ung</name>
    <name evidence="13" type="ORF">HMPREF0078_0754</name>
</gene>
<dbReference type="NCBIfam" id="NF003588">
    <property type="entry name" value="PRK05254.1-1"/>
    <property type="match status" value="1"/>
</dbReference>
<proteinExistence type="inferred from homology"/>
<dbReference type="eggNOG" id="COG0692">
    <property type="taxonomic scope" value="Bacteria"/>
</dbReference>
<dbReference type="InterPro" id="IPR005122">
    <property type="entry name" value="Uracil-DNA_glycosylase-like"/>
</dbReference>
<dbReference type="GO" id="GO:0004844">
    <property type="term" value="F:uracil DNA N-glycosylase activity"/>
    <property type="evidence" value="ECO:0007669"/>
    <property type="project" value="UniProtKB-UniRule"/>
</dbReference>
<dbReference type="PROSITE" id="PS00130">
    <property type="entry name" value="U_DNA_GLYCOSYLASE"/>
    <property type="match status" value="1"/>
</dbReference>
<evidence type="ECO:0000256" key="5">
    <source>
        <dbReference type="ARBA" id="ARBA00018429"/>
    </source>
</evidence>
<dbReference type="HOGENOM" id="CLU_032162_3_0_9"/>
<dbReference type="HAMAP" id="MF_00148">
    <property type="entry name" value="UDG"/>
    <property type="match status" value="1"/>
</dbReference>
<dbReference type="NCBIfam" id="NF003591">
    <property type="entry name" value="PRK05254.1-4"/>
    <property type="match status" value="1"/>
</dbReference>
<dbReference type="InterPro" id="IPR018085">
    <property type="entry name" value="Ura-DNA_Glyclase_AS"/>
</dbReference>
<keyword evidence="7 9" id="KW-0378">Hydrolase</keyword>
<evidence type="ECO:0000256" key="10">
    <source>
        <dbReference type="PROSITE-ProRule" id="PRU10072"/>
    </source>
</evidence>
<comment type="function">
    <text evidence="2 9 11">Excises uracil residues from the DNA which can arise as a result of misincorporation of dUMP residues by DNA polymerase or due to deamination of cytosine.</text>
</comment>
<evidence type="ECO:0000256" key="9">
    <source>
        <dbReference type="HAMAP-Rule" id="MF_00148"/>
    </source>
</evidence>
<reference evidence="13 14" key="1">
    <citation type="submission" date="2009-08" db="EMBL/GenBank/DDBJ databases">
        <authorList>
            <person name="Muzny D."/>
            <person name="Qin X."/>
            <person name="Deng J."/>
            <person name="Jiang H."/>
            <person name="Liu Y."/>
            <person name="Qu J."/>
            <person name="Song X.-Z."/>
            <person name="Zhang L."/>
            <person name="Thornton R."/>
            <person name="Coyle M."/>
            <person name="Francisco L."/>
            <person name="Jackson L."/>
            <person name="Javaid M."/>
            <person name="Korchina V."/>
            <person name="Kovar C."/>
            <person name="Mata R."/>
            <person name="Mathew T."/>
            <person name="Ngo R."/>
            <person name="Nguyen L."/>
            <person name="Nguyen N."/>
            <person name="Okwuonu G."/>
            <person name="Ongeri F."/>
            <person name="Pham C."/>
            <person name="Simmons D."/>
            <person name="Wilczek-Boney K."/>
            <person name="Hale W."/>
            <person name="Jakkamsetti A."/>
            <person name="Pham P."/>
            <person name="Ruth R."/>
            <person name="San Lucas F."/>
            <person name="Warren J."/>
            <person name="Zhang J."/>
            <person name="Zhao Z."/>
            <person name="Zhou C."/>
            <person name="Zhu D."/>
            <person name="Lee S."/>
            <person name="Bess C."/>
            <person name="Blankenburg K."/>
            <person name="Forbes L."/>
            <person name="Fu Q."/>
            <person name="Gubbala S."/>
            <person name="Hirani K."/>
            <person name="Jayaseelan J.C."/>
            <person name="Lara F."/>
            <person name="Munidasa M."/>
            <person name="Palculict T."/>
            <person name="Patil S."/>
            <person name="Pu L.-L."/>
            <person name="Saada N."/>
            <person name="Tang L."/>
            <person name="Weissenberger G."/>
            <person name="Zhu Y."/>
            <person name="Hemphill L."/>
            <person name="Shang Y."/>
            <person name="Youmans B."/>
            <person name="Ayvaz T."/>
            <person name="Ross M."/>
            <person name="Santibanez J."/>
            <person name="Aqrawi P."/>
            <person name="Gross S."/>
            <person name="Joshi V."/>
            <person name="Fowler G."/>
            <person name="Nazareth L."/>
            <person name="Reid J."/>
            <person name="Worley K."/>
            <person name="Petrosino J."/>
            <person name="Highlander S."/>
            <person name="Gibbs R."/>
            <person name="Gibbs R."/>
        </authorList>
    </citation>
    <scope>NUCLEOTIDE SEQUENCE [LARGE SCALE GENOMIC DNA]</scope>
    <source>
        <strain evidence="13 14">ATCC 51170</strain>
    </source>
</reference>
<dbReference type="GO" id="GO:0005737">
    <property type="term" value="C:cytoplasm"/>
    <property type="evidence" value="ECO:0007669"/>
    <property type="project" value="UniProtKB-SubCell"/>
</dbReference>
<dbReference type="AlphaFoldDB" id="C7HU03"/>